<proteinExistence type="predicted"/>
<dbReference type="Pfam" id="PF01302">
    <property type="entry name" value="CAP_GLY"/>
    <property type="match status" value="1"/>
</dbReference>
<evidence type="ECO:0000313" key="5">
    <source>
        <dbReference type="Proteomes" id="UP000194127"/>
    </source>
</evidence>
<name>A0A1X6NFD6_9APHY</name>
<dbReference type="Gene3D" id="2.30.30.190">
    <property type="entry name" value="CAP Gly-rich-like domain"/>
    <property type="match status" value="1"/>
</dbReference>
<reference evidence="4 5" key="1">
    <citation type="submission" date="2017-04" db="EMBL/GenBank/DDBJ databases">
        <title>Genome Sequence of the Model Brown-Rot Fungus Postia placenta SB12.</title>
        <authorList>
            <consortium name="DOE Joint Genome Institute"/>
            <person name="Gaskell J."/>
            <person name="Kersten P."/>
            <person name="Larrondo L.F."/>
            <person name="Canessa P."/>
            <person name="Martinez D."/>
            <person name="Hibbett D."/>
            <person name="Schmoll M."/>
            <person name="Kubicek C.P."/>
            <person name="Martinez A.T."/>
            <person name="Yadav J."/>
            <person name="Master E."/>
            <person name="Magnuson J.K."/>
            <person name="James T."/>
            <person name="Yaver D."/>
            <person name="Berka R."/>
            <person name="Labutti K."/>
            <person name="Lipzen A."/>
            <person name="Aerts A."/>
            <person name="Barry K."/>
            <person name="Henrissat B."/>
            <person name="Blanchette R."/>
            <person name="Grigoriev I."/>
            <person name="Cullen D."/>
        </authorList>
    </citation>
    <scope>NUCLEOTIDE SEQUENCE [LARGE SCALE GENOMIC DNA]</scope>
    <source>
        <strain evidence="4 5">MAD-698-R-SB12</strain>
    </source>
</reference>
<dbReference type="EMBL" id="KZ110591">
    <property type="protein sequence ID" value="OSX67212.1"/>
    <property type="molecule type" value="Genomic_DNA"/>
</dbReference>
<accession>A0A1X6NFD6</accession>
<feature type="compositionally biased region" description="Basic and acidic residues" evidence="2">
    <location>
        <begin position="289"/>
        <end position="298"/>
    </location>
</feature>
<dbReference type="PROSITE" id="PS50245">
    <property type="entry name" value="CAP_GLY_2"/>
    <property type="match status" value="1"/>
</dbReference>
<dbReference type="PROSITE" id="PS00845">
    <property type="entry name" value="CAP_GLY_1"/>
    <property type="match status" value="1"/>
</dbReference>
<evidence type="ECO:0000313" key="4">
    <source>
        <dbReference type="EMBL" id="OSX67212.1"/>
    </source>
</evidence>
<gene>
    <name evidence="4" type="ORF">POSPLADRAFT_1129757</name>
</gene>
<dbReference type="PANTHER" id="PTHR18916">
    <property type="entry name" value="DYNACTIN 1-RELATED MICROTUBULE-BINDING"/>
    <property type="match status" value="1"/>
</dbReference>
<feature type="region of interest" description="Disordered" evidence="2">
    <location>
        <begin position="285"/>
        <end position="332"/>
    </location>
</feature>
<evidence type="ECO:0000256" key="1">
    <source>
        <dbReference type="SAM" id="Coils"/>
    </source>
</evidence>
<feature type="region of interest" description="Disordered" evidence="2">
    <location>
        <begin position="66"/>
        <end position="112"/>
    </location>
</feature>
<sequence length="518" mass="56494">MAPAEPPLGALVEVPAGRGLVRFCGGTSFSAGRWVGIELLEANGKNDGTVQGIKYFTCKPNYAHQTTQPSTLRRVSEPLRDPEPELEPEPSSPIVPQEPSRPSTPVRAQDDQEVQELRAKIRVLEAKRADDARHVRELETRLSEAESFVALRPKLQAKLSSQQTELITTRRELADAQQLAQMAESRIVDAQEQLEMAMLDKEMAEERAEMAEAELEEVKENLAIVEVELQVLKEGGERAEEVTETPVKQSLAYIQLEKQNERLKEALIRRSKSMRYCCQRDLGRSSGAAREEQYREENGVAPDVGPKSIGGPATGRLNEGSGTAGAQAVPRDVVGKKSLQAAQEPGPGREAAVVADPQLSAEREAGIAQSEISSESRHGPRQCQVACDQDATAVKEWIGFVCGKQEAVLQLTSAYHSGAQREFMMSAETHGVRPNELPEAHERVETSEELRKKEAVVIAWGRGEGTAHGVYVLARQGAFTGDRSTLQSLAAAKGAGDQTRLPRAAHQGEKGFEFAADT</sequence>
<dbReference type="OrthoDB" id="2130750at2759"/>
<keyword evidence="1" id="KW-0175">Coiled coil</keyword>
<feature type="domain" description="CAP-Gly" evidence="3">
    <location>
        <begin position="25"/>
        <end position="73"/>
    </location>
</feature>
<feature type="compositionally biased region" description="Basic and acidic residues" evidence="2">
    <location>
        <begin position="74"/>
        <end position="83"/>
    </location>
</feature>
<dbReference type="InterPro" id="IPR000938">
    <property type="entry name" value="CAP-Gly_domain"/>
</dbReference>
<dbReference type="RefSeq" id="XP_024344006.1">
    <property type="nucleotide sequence ID" value="XM_024483876.1"/>
</dbReference>
<feature type="coiled-coil region" evidence="1">
    <location>
        <begin position="166"/>
        <end position="235"/>
    </location>
</feature>
<dbReference type="SUPFAM" id="SSF74924">
    <property type="entry name" value="Cap-Gly domain"/>
    <property type="match status" value="1"/>
</dbReference>
<dbReference type="Proteomes" id="UP000194127">
    <property type="component" value="Unassembled WGS sequence"/>
</dbReference>
<evidence type="ECO:0000256" key="2">
    <source>
        <dbReference type="SAM" id="MobiDB-lite"/>
    </source>
</evidence>
<dbReference type="STRING" id="670580.A0A1X6NFD6"/>
<dbReference type="AlphaFoldDB" id="A0A1X6NFD6"/>
<dbReference type="InterPro" id="IPR036859">
    <property type="entry name" value="CAP-Gly_dom_sf"/>
</dbReference>
<dbReference type="GeneID" id="36328825"/>
<protein>
    <recommendedName>
        <fullName evidence="3">CAP-Gly domain-containing protein</fullName>
    </recommendedName>
</protein>
<feature type="region of interest" description="Disordered" evidence="2">
    <location>
        <begin position="491"/>
        <end position="518"/>
    </location>
</feature>
<keyword evidence="5" id="KW-1185">Reference proteome</keyword>
<evidence type="ECO:0000259" key="3">
    <source>
        <dbReference type="PROSITE" id="PS50245"/>
    </source>
</evidence>
<dbReference type="SMART" id="SM01052">
    <property type="entry name" value="CAP_GLY"/>
    <property type="match status" value="1"/>
</dbReference>
<organism evidence="4 5">
    <name type="scientific">Postia placenta MAD-698-R-SB12</name>
    <dbReference type="NCBI Taxonomy" id="670580"/>
    <lineage>
        <taxon>Eukaryota</taxon>
        <taxon>Fungi</taxon>
        <taxon>Dikarya</taxon>
        <taxon>Basidiomycota</taxon>
        <taxon>Agaricomycotina</taxon>
        <taxon>Agaricomycetes</taxon>
        <taxon>Polyporales</taxon>
        <taxon>Adustoporiaceae</taxon>
        <taxon>Rhodonia</taxon>
    </lineage>
</organism>